<dbReference type="GO" id="GO:0006313">
    <property type="term" value="P:DNA transposition"/>
    <property type="evidence" value="ECO:0007669"/>
    <property type="project" value="InterPro"/>
</dbReference>
<keyword evidence="8" id="KW-1185">Reference proteome</keyword>
<evidence type="ECO:0008006" key="9">
    <source>
        <dbReference type="Google" id="ProtNLM"/>
    </source>
</evidence>
<evidence type="ECO:0000256" key="4">
    <source>
        <dbReference type="ARBA" id="ARBA00023172"/>
    </source>
</evidence>
<sequence length="937" mass="107640">MKRLLSVTDEFNFDRYPSARILQHRSRILTLLDWTPFDESNATLIAERIQLLAQQQLKPDQVFVAAIDFCWKQRIEIPTYHQLSTVITDSFNIVESSLLNTLSSELREDEKSSLDVLLANPKNHWLPLLGQIKQVNQSLRAKDIQQNVNASRTLRDHFEQFRSIFDELNLNQQATEYYATWVQKATLTQVKQFPNPQKRHLHLLSFIKHQYYFRQDVLMDIFLKSVRTATNGVNKKLAQKEQKTQSERKTAIQTINTSHRNSRHLLDEITRIVRCKDQSDSERMEKIERLIDDYEALQGDIKTEKLQFYEQLLDQHTEGQHYYDTLENQSLRLQRKVSSVLKNLVFDKASSEEPLFAAMTHFQVTDGNVGHSPPLDFLPEKEQDIVAGDTTFRTSLYKILLFQSVADAVRAGKLNLQYSYRYRAIQDYLIPTARWRKERDRLLTLAGLQKFADGASYLAELKTTLESTYQAVNGRFGEGNNTYLSVDDSGYAKVSTPGTSFSEDGYNGTLLKENGIVPILRVLRDINRTSDFTRYFKHLSPKHHKLKPNVETVLAGIMGMGCNIGIDKLSQISVGINESTLKNTVNWCFSLKNIQAANNVIIGQIDKLALSNAFQKYPDQLHTSSDGRKVNVGVDSLHASYSFKYFGKDKGVTMYTFIDERHALFHSTVISASDREAAYVIDGLMQNEVVKSDIHSTDTHGFSEAIFTATHMIDTAFAPRFKKIGEQRLYGFSSKSTYQRRGYSIVPSRTINRKLILKNWDDILRFMATIKLRYSSASQLFKRLSSYAKDHPLYRALKEFGRIIKSQFILTYYDDVELRQRIEKQLNKVELANRFSAAVFFANNQEFQVGTKEEQEIATACKVLMQNAIVLWNYLYLSQRLSSTADPDDRQDMLEAITSGSIIAWAHVNMQGEYDFTRPAANDDVFDMAKILALKLG</sequence>
<comment type="caution">
    <text evidence="7">The sequence shown here is derived from an EMBL/GenBank/DDBJ whole genome shotgun (WGS) entry which is preliminary data.</text>
</comment>
<feature type="domain" description="DUF4158" evidence="6">
    <location>
        <begin position="5"/>
        <end position="87"/>
    </location>
</feature>
<evidence type="ECO:0000256" key="3">
    <source>
        <dbReference type="ARBA" id="ARBA00023125"/>
    </source>
</evidence>
<protein>
    <recommendedName>
        <fullName evidence="9">Tn3 family transposase</fullName>
    </recommendedName>
</protein>
<dbReference type="GO" id="GO:0004803">
    <property type="term" value="F:transposase activity"/>
    <property type="evidence" value="ECO:0007669"/>
    <property type="project" value="InterPro"/>
</dbReference>
<evidence type="ECO:0000313" key="8">
    <source>
        <dbReference type="Proteomes" id="UP001409585"/>
    </source>
</evidence>
<keyword evidence="2" id="KW-0815">Transposition</keyword>
<evidence type="ECO:0000313" key="7">
    <source>
        <dbReference type="EMBL" id="GAA4955645.1"/>
    </source>
</evidence>
<feature type="domain" description="Tn3 transposase DDE" evidence="5">
    <location>
        <begin position="522"/>
        <end position="914"/>
    </location>
</feature>
<evidence type="ECO:0000256" key="2">
    <source>
        <dbReference type="ARBA" id="ARBA00022578"/>
    </source>
</evidence>
<dbReference type="InterPro" id="IPR047653">
    <property type="entry name" value="Tn3-like_transpos"/>
</dbReference>
<dbReference type="InterPro" id="IPR025296">
    <property type="entry name" value="DUF4158"/>
</dbReference>
<dbReference type="Pfam" id="PF13700">
    <property type="entry name" value="DUF4158"/>
    <property type="match status" value="1"/>
</dbReference>
<dbReference type="NCBIfam" id="NF033527">
    <property type="entry name" value="transpos_Tn3"/>
    <property type="match status" value="1"/>
</dbReference>
<keyword evidence="4" id="KW-0233">DNA recombination</keyword>
<gene>
    <name evidence="7" type="ORF">GCM10025791_39860</name>
</gene>
<keyword evidence="3" id="KW-0238">DNA-binding</keyword>
<name>A0AAV3U793_9ALTE</name>
<dbReference type="InterPro" id="IPR002513">
    <property type="entry name" value="Tn3_Tnp_DDE_dom"/>
</dbReference>
<proteinExistence type="inferred from homology"/>
<organism evidence="7 8">
    <name type="scientific">Halioxenophilus aromaticivorans</name>
    <dbReference type="NCBI Taxonomy" id="1306992"/>
    <lineage>
        <taxon>Bacteria</taxon>
        <taxon>Pseudomonadati</taxon>
        <taxon>Pseudomonadota</taxon>
        <taxon>Gammaproteobacteria</taxon>
        <taxon>Alteromonadales</taxon>
        <taxon>Alteromonadaceae</taxon>
        <taxon>Halioxenophilus</taxon>
    </lineage>
</organism>
<evidence type="ECO:0000259" key="5">
    <source>
        <dbReference type="Pfam" id="PF01526"/>
    </source>
</evidence>
<dbReference type="Pfam" id="PF01526">
    <property type="entry name" value="DDE_Tnp_Tn3"/>
    <property type="match status" value="1"/>
</dbReference>
<dbReference type="EMBL" id="BAABLX010000070">
    <property type="protein sequence ID" value="GAA4955645.1"/>
    <property type="molecule type" value="Genomic_DNA"/>
</dbReference>
<comment type="similarity">
    <text evidence="1">Belongs to the transposase 7 family.</text>
</comment>
<accession>A0AAV3U793</accession>
<evidence type="ECO:0000256" key="1">
    <source>
        <dbReference type="ARBA" id="ARBA00009402"/>
    </source>
</evidence>
<reference evidence="8" key="1">
    <citation type="journal article" date="2019" name="Int. J. Syst. Evol. Microbiol.">
        <title>The Global Catalogue of Microorganisms (GCM) 10K type strain sequencing project: providing services to taxonomists for standard genome sequencing and annotation.</title>
        <authorList>
            <consortium name="The Broad Institute Genomics Platform"/>
            <consortium name="The Broad Institute Genome Sequencing Center for Infectious Disease"/>
            <person name="Wu L."/>
            <person name="Ma J."/>
        </authorList>
    </citation>
    <scope>NUCLEOTIDE SEQUENCE [LARGE SCALE GENOMIC DNA]</scope>
    <source>
        <strain evidence="8">JCM 19134</strain>
    </source>
</reference>
<dbReference type="AlphaFoldDB" id="A0AAV3U793"/>
<evidence type="ECO:0000259" key="6">
    <source>
        <dbReference type="Pfam" id="PF13700"/>
    </source>
</evidence>
<dbReference type="Proteomes" id="UP001409585">
    <property type="component" value="Unassembled WGS sequence"/>
</dbReference>
<dbReference type="GO" id="GO:0003677">
    <property type="term" value="F:DNA binding"/>
    <property type="evidence" value="ECO:0007669"/>
    <property type="project" value="UniProtKB-KW"/>
</dbReference>